<gene>
    <name evidence="4" type="ORF">ETD83_01975</name>
</gene>
<dbReference type="RefSeq" id="WP_138643305.1">
    <property type="nucleotide sequence ID" value="NZ_VCKW01000005.1"/>
</dbReference>
<dbReference type="GO" id="GO:0004553">
    <property type="term" value="F:hydrolase activity, hydrolyzing O-glycosyl compounds"/>
    <property type="evidence" value="ECO:0007669"/>
    <property type="project" value="InterPro"/>
</dbReference>
<evidence type="ECO:0000313" key="5">
    <source>
        <dbReference type="Proteomes" id="UP000309174"/>
    </source>
</evidence>
<sequence>MDELSGEEPGYVPPDHKTTAEFRVPGRPADPRAAAGPGPEATIVDEPVDDLIDPGVTSQDAASEDSPPVTFTDMPVDDLVADADVEGPAEPANVTLQDVPADDLEDDAVDDPEDDPEDHASVTVSDIRVPPKVMAFEMPGQDAPQAEPVTVPEEEQAPPPAAGPQAARPVVGEAPWTEQFGAESESTNPGSETPAQGQAQAPAQAQGQAHAYAPPPPAEATVPPSYEATAPAVPPVASPSGGVPPVGPSGQPGQSRSGRPLLLLVLIGIVLLVAIAAVAVLLYNRGSETTGKAAPAPSSASAAPTSPGDPGGPPPGEAPATPPQTAGPSGGAPGQPTQAPAAPSAPIGPVLDGEGITYQLVQQSQGYFEGKMVITNRTGKPMRTWRLTFQVPGAVVKNIWGARLVSGGSSVEIRNLDGAPAIPPGGTWDVQFGASGPTSTPKGCELNTRPCGF</sequence>
<feature type="transmembrane region" description="Helical" evidence="2">
    <location>
        <begin position="261"/>
        <end position="283"/>
    </location>
</feature>
<keyword evidence="5" id="KW-1185">Reference proteome</keyword>
<feature type="compositionally biased region" description="Acidic residues" evidence="1">
    <location>
        <begin position="75"/>
        <end position="87"/>
    </location>
</feature>
<feature type="compositionally biased region" description="Low complexity" evidence="1">
    <location>
        <begin position="238"/>
        <end position="255"/>
    </location>
</feature>
<feature type="compositionally biased region" description="Low complexity" evidence="1">
    <location>
        <begin position="334"/>
        <end position="345"/>
    </location>
</feature>
<dbReference type="GO" id="GO:0005975">
    <property type="term" value="P:carbohydrate metabolic process"/>
    <property type="evidence" value="ECO:0007669"/>
    <property type="project" value="InterPro"/>
</dbReference>
<name>A0A5C4JKA9_9ACTN</name>
<comment type="caution">
    <text evidence="4">The sequence shown here is derived from an EMBL/GenBank/DDBJ whole genome shotgun (WGS) entry which is preliminary data.</text>
</comment>
<dbReference type="SMART" id="SM00637">
    <property type="entry name" value="CBD_II"/>
    <property type="match status" value="1"/>
</dbReference>
<feature type="region of interest" description="Disordered" evidence="1">
    <location>
        <begin position="288"/>
        <end position="348"/>
    </location>
</feature>
<dbReference type="Proteomes" id="UP000309174">
    <property type="component" value="Unassembled WGS sequence"/>
</dbReference>
<dbReference type="Pfam" id="PF00553">
    <property type="entry name" value="CBM_2"/>
    <property type="match status" value="1"/>
</dbReference>
<reference evidence="4 5" key="1">
    <citation type="submission" date="2019-05" db="EMBL/GenBank/DDBJ databases">
        <title>Draft genome sequence of Actinomadura sp. 14C53.</title>
        <authorList>
            <person name="Saricaoglu S."/>
            <person name="Isik K."/>
        </authorList>
    </citation>
    <scope>NUCLEOTIDE SEQUENCE [LARGE SCALE GENOMIC DNA]</scope>
    <source>
        <strain evidence="4 5">14C53</strain>
    </source>
</reference>
<accession>A0A5C4JKA9</accession>
<evidence type="ECO:0000256" key="2">
    <source>
        <dbReference type="SAM" id="Phobius"/>
    </source>
</evidence>
<protein>
    <recommendedName>
        <fullName evidence="3">CBM2 domain-containing protein</fullName>
    </recommendedName>
</protein>
<feature type="compositionally biased region" description="Low complexity" evidence="1">
    <location>
        <begin position="23"/>
        <end position="41"/>
    </location>
</feature>
<dbReference type="SUPFAM" id="SSF49384">
    <property type="entry name" value="Carbohydrate-binding domain"/>
    <property type="match status" value="1"/>
</dbReference>
<keyword evidence="2" id="KW-0812">Transmembrane</keyword>
<feature type="compositionally biased region" description="Low complexity" evidence="1">
    <location>
        <begin position="194"/>
        <end position="212"/>
    </location>
</feature>
<dbReference type="Gene3D" id="2.60.40.290">
    <property type="match status" value="1"/>
</dbReference>
<organism evidence="4 5">
    <name type="scientific">Actinomadura soli</name>
    <dbReference type="NCBI Taxonomy" id="2508997"/>
    <lineage>
        <taxon>Bacteria</taxon>
        <taxon>Bacillati</taxon>
        <taxon>Actinomycetota</taxon>
        <taxon>Actinomycetes</taxon>
        <taxon>Streptosporangiales</taxon>
        <taxon>Thermomonosporaceae</taxon>
        <taxon>Actinomadura</taxon>
    </lineage>
</organism>
<dbReference type="InterPro" id="IPR008965">
    <property type="entry name" value="CBM2/CBM3_carb-bd_dom_sf"/>
</dbReference>
<feature type="compositionally biased region" description="Low complexity" evidence="1">
    <location>
        <begin position="289"/>
        <end position="308"/>
    </location>
</feature>
<feature type="compositionally biased region" description="Pro residues" evidence="1">
    <location>
        <begin position="310"/>
        <end position="322"/>
    </location>
</feature>
<feature type="compositionally biased region" description="Polar residues" evidence="1">
    <location>
        <begin position="184"/>
        <end position="193"/>
    </location>
</feature>
<dbReference type="AlphaFoldDB" id="A0A5C4JKA9"/>
<dbReference type="InterPro" id="IPR001919">
    <property type="entry name" value="CBD2"/>
</dbReference>
<dbReference type="InterPro" id="IPR012291">
    <property type="entry name" value="CBM2_carb-bd_dom_sf"/>
</dbReference>
<evidence type="ECO:0000259" key="3">
    <source>
        <dbReference type="PROSITE" id="PS51173"/>
    </source>
</evidence>
<keyword evidence="2" id="KW-1133">Transmembrane helix</keyword>
<evidence type="ECO:0000313" key="4">
    <source>
        <dbReference type="EMBL" id="TMR07055.1"/>
    </source>
</evidence>
<keyword evidence="2" id="KW-0472">Membrane</keyword>
<dbReference type="GO" id="GO:0030247">
    <property type="term" value="F:polysaccharide binding"/>
    <property type="evidence" value="ECO:0007669"/>
    <property type="project" value="UniProtKB-UniRule"/>
</dbReference>
<feature type="domain" description="CBM2" evidence="3">
    <location>
        <begin position="336"/>
        <end position="453"/>
    </location>
</feature>
<proteinExistence type="predicted"/>
<dbReference type="OrthoDB" id="3475992at2"/>
<feature type="region of interest" description="Disordered" evidence="1">
    <location>
        <begin position="1"/>
        <end position="255"/>
    </location>
</feature>
<dbReference type="PROSITE" id="PS51173">
    <property type="entry name" value="CBM2"/>
    <property type="match status" value="1"/>
</dbReference>
<evidence type="ECO:0000256" key="1">
    <source>
        <dbReference type="SAM" id="MobiDB-lite"/>
    </source>
</evidence>
<dbReference type="EMBL" id="VCKW01000005">
    <property type="protein sequence ID" value="TMR07055.1"/>
    <property type="molecule type" value="Genomic_DNA"/>
</dbReference>
<feature type="compositionally biased region" description="Acidic residues" evidence="1">
    <location>
        <begin position="100"/>
        <end position="117"/>
    </location>
</feature>